<accession>A0A1I7ZXC5</accession>
<organism evidence="2 3">
    <name type="scientific">Steinernema glaseri</name>
    <dbReference type="NCBI Taxonomy" id="37863"/>
    <lineage>
        <taxon>Eukaryota</taxon>
        <taxon>Metazoa</taxon>
        <taxon>Ecdysozoa</taxon>
        <taxon>Nematoda</taxon>
        <taxon>Chromadorea</taxon>
        <taxon>Rhabditida</taxon>
        <taxon>Tylenchina</taxon>
        <taxon>Panagrolaimomorpha</taxon>
        <taxon>Strongyloidoidea</taxon>
        <taxon>Steinernematidae</taxon>
        <taxon>Steinernema</taxon>
    </lineage>
</organism>
<feature type="chain" id="PRO_5009313944" evidence="1">
    <location>
        <begin position="20"/>
        <end position="106"/>
    </location>
</feature>
<keyword evidence="2" id="KW-1185">Reference proteome</keyword>
<sequence length="106" mass="11632">MRVLLLLLVLFHLIMTSETFGGPVASSIFFKDIKVLVLQKFSGVGDAQANHMIQMLKGTCRRMMVSFYAHFLQSCHSLFSATVTWTTRNTVLATPCVSASSSGATK</sequence>
<dbReference type="WBParaSite" id="L893_g30542.t1">
    <property type="protein sequence ID" value="L893_g30542.t1"/>
    <property type="gene ID" value="L893_g30542"/>
</dbReference>
<evidence type="ECO:0000313" key="2">
    <source>
        <dbReference type="Proteomes" id="UP000095287"/>
    </source>
</evidence>
<keyword evidence="1" id="KW-0732">Signal</keyword>
<name>A0A1I7ZXC5_9BILA</name>
<evidence type="ECO:0000256" key="1">
    <source>
        <dbReference type="SAM" id="SignalP"/>
    </source>
</evidence>
<protein>
    <submittedName>
        <fullName evidence="3">Secreted protein</fullName>
    </submittedName>
</protein>
<feature type="signal peptide" evidence="1">
    <location>
        <begin position="1"/>
        <end position="19"/>
    </location>
</feature>
<dbReference type="Proteomes" id="UP000095287">
    <property type="component" value="Unplaced"/>
</dbReference>
<dbReference type="AlphaFoldDB" id="A0A1I7ZXC5"/>
<reference evidence="3" key="1">
    <citation type="submission" date="2016-11" db="UniProtKB">
        <authorList>
            <consortium name="WormBaseParasite"/>
        </authorList>
    </citation>
    <scope>IDENTIFICATION</scope>
</reference>
<proteinExistence type="predicted"/>
<evidence type="ECO:0000313" key="3">
    <source>
        <dbReference type="WBParaSite" id="L893_g30542.t1"/>
    </source>
</evidence>